<reference evidence="1" key="1">
    <citation type="submission" date="2020-05" db="EMBL/GenBank/DDBJ databases">
        <authorList>
            <person name="Chiriac C."/>
            <person name="Salcher M."/>
            <person name="Ghai R."/>
            <person name="Kavagutti S V."/>
        </authorList>
    </citation>
    <scope>NUCLEOTIDE SEQUENCE</scope>
</reference>
<dbReference type="AlphaFoldDB" id="A0A6J5YK15"/>
<sequence length="61" mass="6824">MNFTVTSGNPSDEELLALRAILATYKPVELRPVIKRSVFGLPQLRQALPNQVTFGARKIEK</sequence>
<organism evidence="1">
    <name type="scientific">freshwater metagenome</name>
    <dbReference type="NCBI Taxonomy" id="449393"/>
    <lineage>
        <taxon>unclassified sequences</taxon>
        <taxon>metagenomes</taxon>
        <taxon>ecological metagenomes</taxon>
    </lineage>
</organism>
<evidence type="ECO:0000313" key="1">
    <source>
        <dbReference type="EMBL" id="CAB4330641.1"/>
    </source>
</evidence>
<accession>A0A6J5YK15</accession>
<protein>
    <submittedName>
        <fullName evidence="1">Unannotated protein</fullName>
    </submittedName>
</protein>
<proteinExistence type="predicted"/>
<gene>
    <name evidence="1" type="ORF">UFOPK3775_00131</name>
</gene>
<dbReference type="EMBL" id="CAESAK010000009">
    <property type="protein sequence ID" value="CAB4330641.1"/>
    <property type="molecule type" value="Genomic_DNA"/>
</dbReference>
<name>A0A6J5YK15_9ZZZZ</name>